<proteinExistence type="predicted"/>
<accession>A0A7J3G4Q4</accession>
<evidence type="ECO:0000313" key="1">
    <source>
        <dbReference type="EMBL" id="HGL40688.1"/>
    </source>
</evidence>
<name>A0A7J3G4Q4_CALS0</name>
<dbReference type="EMBL" id="DTCM01000039">
    <property type="protein sequence ID" value="HGL40688.1"/>
    <property type="molecule type" value="Genomic_DNA"/>
</dbReference>
<protein>
    <submittedName>
        <fullName evidence="1">Uncharacterized protein</fullName>
    </submittedName>
</protein>
<gene>
    <name evidence="1" type="ORF">ENU43_03360</name>
</gene>
<dbReference type="AlphaFoldDB" id="A0A7J3G4Q4"/>
<comment type="caution">
    <text evidence="1">The sequence shown here is derived from an EMBL/GenBank/DDBJ whole genome shotgun (WGS) entry which is preliminary data.</text>
</comment>
<organism evidence="1">
    <name type="scientific">Caldiarchaeum subterraneum</name>
    <dbReference type="NCBI Taxonomy" id="311458"/>
    <lineage>
        <taxon>Archaea</taxon>
        <taxon>Nitrososphaerota</taxon>
        <taxon>Candidatus Caldarchaeales</taxon>
        <taxon>Candidatus Caldarchaeaceae</taxon>
        <taxon>Candidatus Caldarchaeum</taxon>
    </lineage>
</organism>
<reference evidence="1" key="1">
    <citation type="journal article" date="2020" name="mSystems">
        <title>Genome- and Community-Level Interaction Insights into Carbon Utilization and Element Cycling Functions of Hydrothermarchaeota in Hydrothermal Sediment.</title>
        <authorList>
            <person name="Zhou Z."/>
            <person name="Liu Y."/>
            <person name="Xu W."/>
            <person name="Pan J."/>
            <person name="Luo Z.H."/>
            <person name="Li M."/>
        </authorList>
    </citation>
    <scope>NUCLEOTIDE SEQUENCE [LARGE SCALE GENOMIC DNA]</scope>
    <source>
        <strain evidence="1">SpSt-669</strain>
    </source>
</reference>
<sequence>MHSRLQNLVEKELASMLDQDTIALIQTSVQFDYMVSLYRSMVSIIGKSHTRKIMKRLAKRVDKQAPHIGHRIRRLIGEDG</sequence>